<dbReference type="PANTHER" id="PTHR11461">
    <property type="entry name" value="SERINE PROTEASE INHIBITOR, SERPIN"/>
    <property type="match status" value="1"/>
</dbReference>
<dbReference type="EMBL" id="HBUE01063923">
    <property type="protein sequence ID" value="CAG6469825.1"/>
    <property type="molecule type" value="Transcribed_RNA"/>
</dbReference>
<evidence type="ECO:0000256" key="9">
    <source>
        <dbReference type="SAM" id="SignalP"/>
    </source>
</evidence>
<name>A0A8D8BAA2_CULPI</name>
<dbReference type="InterPro" id="IPR000215">
    <property type="entry name" value="Serpin_fam"/>
</dbReference>
<dbReference type="SUPFAM" id="SSF56574">
    <property type="entry name" value="Serpins"/>
    <property type="match status" value="1"/>
</dbReference>
<evidence type="ECO:0000256" key="8">
    <source>
        <dbReference type="RuleBase" id="RU000411"/>
    </source>
</evidence>
<protein>
    <submittedName>
        <fullName evidence="11">Antithrombin-III</fullName>
    </submittedName>
</protein>
<evidence type="ECO:0000256" key="1">
    <source>
        <dbReference type="ARBA" id="ARBA00004613"/>
    </source>
</evidence>
<dbReference type="InterPro" id="IPR036186">
    <property type="entry name" value="Serpin_sf"/>
</dbReference>
<keyword evidence="5 9" id="KW-0732">Signal</keyword>
<comment type="subcellular location">
    <subcellularLocation>
        <location evidence="1">Secreted</location>
    </subcellularLocation>
</comment>
<accession>A0A8D8BAA2</accession>
<reference evidence="11" key="1">
    <citation type="submission" date="2021-05" db="EMBL/GenBank/DDBJ databases">
        <authorList>
            <person name="Alioto T."/>
            <person name="Alioto T."/>
            <person name="Gomez Garrido J."/>
        </authorList>
    </citation>
    <scope>NUCLEOTIDE SEQUENCE</scope>
</reference>
<feature type="domain" description="Serpin" evidence="10">
    <location>
        <begin position="53"/>
        <end position="412"/>
    </location>
</feature>
<dbReference type="PROSITE" id="PS00284">
    <property type="entry name" value="SERPIN"/>
    <property type="match status" value="1"/>
</dbReference>
<sequence>MTQKKNRFFWCAVLLISFAFSGESLAARRRPVGSRNAEIEPMPEPTQDDEFDWKLIKTIFSRSPGNAAVSTFSAKYLLNMLYEGTSARTQTQQELSGHLGRDAGVNPASPSIVKTMGAIQTNPDQLISASRIFADEQVLVTQKFTSTVSMIYNSSIENVNFKQGPQAAQTINRWVSEGTRGLIPELVTPQSITGSILLLANTIYFKGLWTHIFPEAATAMQPFNTGDGRTVQVPFMKQIVDHYYSEPPQLNAKVLRLPYVNGRFSMILILPNEGSNLNQLLTALSADSIHQAIKSMEETEVKLELPRFKIDHSTSLKEDLQQLGINRIFQDNAELGGISRGGQLPVKVSDVFQKTVIVVDETGSTASSASGSSIVFTIATEPERFVADRPFLFFIEEESTGTVLFTGKVEDPSQ</sequence>
<dbReference type="InterPro" id="IPR042185">
    <property type="entry name" value="Serpin_sf_2"/>
</dbReference>
<dbReference type="Gene3D" id="2.30.39.10">
    <property type="entry name" value="Alpha-1-antitrypsin, domain 1"/>
    <property type="match status" value="1"/>
</dbReference>
<keyword evidence="7" id="KW-0325">Glycoprotein</keyword>
<dbReference type="Pfam" id="PF00079">
    <property type="entry name" value="Serpin"/>
    <property type="match status" value="1"/>
</dbReference>
<comment type="similarity">
    <text evidence="2 8">Belongs to the serpin family.</text>
</comment>
<dbReference type="AlphaFoldDB" id="A0A8D8BAA2"/>
<dbReference type="FunFam" id="2.30.39.10:FF:000030">
    <property type="entry name" value="Serpin 2"/>
    <property type="match status" value="1"/>
</dbReference>
<proteinExistence type="inferred from homology"/>
<feature type="signal peptide" evidence="9">
    <location>
        <begin position="1"/>
        <end position="26"/>
    </location>
</feature>
<evidence type="ECO:0000256" key="5">
    <source>
        <dbReference type="ARBA" id="ARBA00022729"/>
    </source>
</evidence>
<evidence type="ECO:0000256" key="4">
    <source>
        <dbReference type="ARBA" id="ARBA00022690"/>
    </source>
</evidence>
<dbReference type="InterPro" id="IPR023796">
    <property type="entry name" value="Serpin_dom"/>
</dbReference>
<evidence type="ECO:0000256" key="6">
    <source>
        <dbReference type="ARBA" id="ARBA00022900"/>
    </source>
</evidence>
<dbReference type="PANTHER" id="PTHR11461:SF357">
    <property type="entry name" value="SERINE PROTEASE INHIBITOR 27A"/>
    <property type="match status" value="1"/>
</dbReference>
<keyword evidence="6" id="KW-0722">Serine protease inhibitor</keyword>
<evidence type="ECO:0000256" key="7">
    <source>
        <dbReference type="ARBA" id="ARBA00023180"/>
    </source>
</evidence>
<dbReference type="InterPro" id="IPR042178">
    <property type="entry name" value="Serpin_sf_1"/>
</dbReference>
<keyword evidence="4" id="KW-0646">Protease inhibitor</keyword>
<evidence type="ECO:0000259" key="10">
    <source>
        <dbReference type="SMART" id="SM00093"/>
    </source>
</evidence>
<keyword evidence="3" id="KW-0964">Secreted</keyword>
<feature type="chain" id="PRO_5034146973" evidence="9">
    <location>
        <begin position="27"/>
        <end position="414"/>
    </location>
</feature>
<dbReference type="GO" id="GO:0004867">
    <property type="term" value="F:serine-type endopeptidase inhibitor activity"/>
    <property type="evidence" value="ECO:0007669"/>
    <property type="project" value="UniProtKB-KW"/>
</dbReference>
<evidence type="ECO:0000256" key="3">
    <source>
        <dbReference type="ARBA" id="ARBA00022525"/>
    </source>
</evidence>
<dbReference type="GO" id="GO:0005615">
    <property type="term" value="C:extracellular space"/>
    <property type="evidence" value="ECO:0007669"/>
    <property type="project" value="InterPro"/>
</dbReference>
<dbReference type="Gene3D" id="3.30.497.10">
    <property type="entry name" value="Antithrombin, subunit I, domain 2"/>
    <property type="match status" value="1"/>
</dbReference>
<evidence type="ECO:0000256" key="2">
    <source>
        <dbReference type="ARBA" id="ARBA00009500"/>
    </source>
</evidence>
<evidence type="ECO:0000313" key="11">
    <source>
        <dbReference type="EMBL" id="CAG6469825.1"/>
    </source>
</evidence>
<dbReference type="SMART" id="SM00093">
    <property type="entry name" value="SERPIN"/>
    <property type="match status" value="1"/>
</dbReference>
<dbReference type="InterPro" id="IPR023795">
    <property type="entry name" value="Serpin_CS"/>
</dbReference>
<organism evidence="11">
    <name type="scientific">Culex pipiens</name>
    <name type="common">House mosquito</name>
    <dbReference type="NCBI Taxonomy" id="7175"/>
    <lineage>
        <taxon>Eukaryota</taxon>
        <taxon>Metazoa</taxon>
        <taxon>Ecdysozoa</taxon>
        <taxon>Arthropoda</taxon>
        <taxon>Hexapoda</taxon>
        <taxon>Insecta</taxon>
        <taxon>Pterygota</taxon>
        <taxon>Neoptera</taxon>
        <taxon>Endopterygota</taxon>
        <taxon>Diptera</taxon>
        <taxon>Nematocera</taxon>
        <taxon>Culicoidea</taxon>
        <taxon>Culicidae</taxon>
        <taxon>Culicinae</taxon>
        <taxon>Culicini</taxon>
        <taxon>Culex</taxon>
        <taxon>Culex</taxon>
    </lineage>
</organism>